<keyword evidence="2" id="KW-1185">Reference proteome</keyword>
<dbReference type="Proteomes" id="UP000299102">
    <property type="component" value="Unassembled WGS sequence"/>
</dbReference>
<evidence type="ECO:0000313" key="2">
    <source>
        <dbReference type="Proteomes" id="UP000299102"/>
    </source>
</evidence>
<reference evidence="1 2" key="1">
    <citation type="journal article" date="2019" name="Commun. Biol.">
        <title>The bagworm genome reveals a unique fibroin gene that provides high tensile strength.</title>
        <authorList>
            <person name="Kono N."/>
            <person name="Nakamura H."/>
            <person name="Ohtoshi R."/>
            <person name="Tomita M."/>
            <person name="Numata K."/>
            <person name="Arakawa K."/>
        </authorList>
    </citation>
    <scope>NUCLEOTIDE SEQUENCE [LARGE SCALE GENOMIC DNA]</scope>
</reference>
<proteinExistence type="predicted"/>
<accession>A0A4C1V7N9</accession>
<name>A0A4C1V7N9_EUMVA</name>
<evidence type="ECO:0000313" key="1">
    <source>
        <dbReference type="EMBL" id="GBP34570.1"/>
    </source>
</evidence>
<dbReference type="AlphaFoldDB" id="A0A4C1V7N9"/>
<sequence length="112" mass="12621">MPRRRKSLGEVKENAYVNFLQQTLASLIRDASVDAFIDEIEAYNDCANTSDIDALKGMSMLLTHEAATWWAGLRATVAPHTVSIGSCSHANKGMRIRTDRSLEHERFLLNYH</sequence>
<organism evidence="1 2">
    <name type="scientific">Eumeta variegata</name>
    <name type="common">Bagworm moth</name>
    <name type="synonym">Eumeta japonica</name>
    <dbReference type="NCBI Taxonomy" id="151549"/>
    <lineage>
        <taxon>Eukaryota</taxon>
        <taxon>Metazoa</taxon>
        <taxon>Ecdysozoa</taxon>
        <taxon>Arthropoda</taxon>
        <taxon>Hexapoda</taxon>
        <taxon>Insecta</taxon>
        <taxon>Pterygota</taxon>
        <taxon>Neoptera</taxon>
        <taxon>Endopterygota</taxon>
        <taxon>Lepidoptera</taxon>
        <taxon>Glossata</taxon>
        <taxon>Ditrysia</taxon>
        <taxon>Tineoidea</taxon>
        <taxon>Psychidae</taxon>
        <taxon>Oiketicinae</taxon>
        <taxon>Eumeta</taxon>
    </lineage>
</organism>
<comment type="caution">
    <text evidence="1">The sequence shown here is derived from an EMBL/GenBank/DDBJ whole genome shotgun (WGS) entry which is preliminary data.</text>
</comment>
<dbReference type="OrthoDB" id="8057069at2759"/>
<dbReference type="EMBL" id="BGZK01000290">
    <property type="protein sequence ID" value="GBP34570.1"/>
    <property type="molecule type" value="Genomic_DNA"/>
</dbReference>
<protein>
    <submittedName>
        <fullName evidence="1">Activity-regulated cytoskeleton associated protein 2</fullName>
    </submittedName>
</protein>
<gene>
    <name evidence="1" type="primary">Arc2</name>
    <name evidence="1" type="ORF">EVAR_85290_1</name>
</gene>